<protein>
    <recommendedName>
        <fullName evidence="8">Ras-GEF domain-containing protein</fullName>
    </recommendedName>
</protein>
<dbReference type="EMBL" id="KZ301971">
    <property type="protein sequence ID" value="PFH54091.1"/>
    <property type="molecule type" value="Genomic_DNA"/>
</dbReference>
<dbReference type="InterPro" id="IPR008937">
    <property type="entry name" value="Ras-like_GEF"/>
</dbReference>
<dbReference type="GO" id="GO:0005886">
    <property type="term" value="C:plasma membrane"/>
    <property type="evidence" value="ECO:0007669"/>
    <property type="project" value="TreeGrafter"/>
</dbReference>
<reference evidence="6 7" key="1">
    <citation type="submission" date="2014-02" db="EMBL/GenBank/DDBJ databases">
        <title>Transposable element dynamics among asymbiotic and ectomycorrhizal Amanita fungi.</title>
        <authorList>
            <consortium name="DOE Joint Genome Institute"/>
            <person name="Hess J."/>
            <person name="Skrede I."/>
            <person name="Wolfe B."/>
            <person name="LaButti K."/>
            <person name="Ohm R.A."/>
            <person name="Grigoriev I.V."/>
            <person name="Pringle A."/>
        </authorList>
    </citation>
    <scope>NUCLEOTIDE SEQUENCE [LARGE SCALE GENOMIC DNA]</scope>
    <source>
        <strain evidence="6 7">SKay4041</strain>
    </source>
</reference>
<dbReference type="PANTHER" id="PTHR23113:SF354">
    <property type="entry name" value="BUD SITE SELECTION PROTEIN 5"/>
    <property type="match status" value="1"/>
</dbReference>
<evidence type="ECO:0000313" key="6">
    <source>
        <dbReference type="EMBL" id="PFH54091.1"/>
    </source>
</evidence>
<sequence length="759" mass="86113">MVPPPCQDVRLTSLPTIFEATTRATYCSDATLLSSQQHRKLLSLEDPPILEMEDILFHAKETHTADVFLTMARIFGATAKTVLDQLHQVFVASHSDKTYRVTKSGAEFNIGLLYGQAEKSFGEPASMEMILELVDMIVANLQRLLQVAKSVTRKTKVLHQCPKLDTLGEIKTSDERDDARSDITAIFFPESVGESDEADSIDLSWVTANDDFIFNEGPPTPEVDPDTSPSDKGQSSVTLINTVHSVTSTPNGSTSSRPDVHKPLPDIPYIIRQSSFFFSPDPESPETDVEMPLPTGDTTLVWLNCAGKLKAASFPALVRMITSKHALLDLDLIPTFFSGFRIFSSPRLLLVELKSRYVGEPMPEGLKDDQQRVWTREAAYIRLRVGKIIAIWLTEYWRASDQDVLEDLRTFARDDMAELPTIIGERIMELIVDRMAGKDIRVTLAINESESVNMKSNQLTFGCKFSQDINDVLKQFNTTSRREEFAQQLTATTSMMFRNIDPWDVVEYWRIHSDSNIGPSLAETISFARSFSMFVAHSVVVSKDKKRRCQNIVFWLDVAMTCLGLRNFFVAQCIHSALTSSPVNRMKRTILCCFQELSEYAKIHFGRLDQFFSGHRNYHHVREGMSNTISAAVPFLDQVPLRRDMIALKHIPKTIEPDKKCDKELINLSYYRILMKTIRALQTCLIPYQFQANSKFTEWLETIIKNYSPDEEGKRRGEFFSMSEAAEPRDQELVGLKDPWQFVMIRKPKKIQGLSTSTS</sequence>
<dbReference type="SMART" id="SM00147">
    <property type="entry name" value="RasGEF"/>
    <property type="match status" value="1"/>
</dbReference>
<dbReference type="InterPro" id="IPR001895">
    <property type="entry name" value="RASGEF_cat_dom"/>
</dbReference>
<dbReference type="CDD" id="cd06224">
    <property type="entry name" value="REM"/>
    <property type="match status" value="1"/>
</dbReference>
<dbReference type="Pfam" id="PF00617">
    <property type="entry name" value="RasGEF"/>
    <property type="match status" value="1"/>
</dbReference>
<dbReference type="SMART" id="SM00229">
    <property type="entry name" value="RasGEFN"/>
    <property type="match status" value="1"/>
</dbReference>
<feature type="domain" description="Ras-GEF" evidence="4">
    <location>
        <begin position="481"/>
        <end position="729"/>
    </location>
</feature>
<dbReference type="AlphaFoldDB" id="A0A2A9NZJ9"/>
<dbReference type="InterPro" id="IPR023578">
    <property type="entry name" value="Ras_GEF_dom_sf"/>
</dbReference>
<proteinExistence type="predicted"/>
<evidence type="ECO:0000256" key="1">
    <source>
        <dbReference type="ARBA" id="ARBA00022658"/>
    </source>
</evidence>
<dbReference type="PROSITE" id="PS50009">
    <property type="entry name" value="RASGEF_CAT"/>
    <property type="match status" value="1"/>
</dbReference>
<dbReference type="Gene3D" id="1.10.840.10">
    <property type="entry name" value="Ras guanine-nucleotide exchange factors catalytic domain"/>
    <property type="match status" value="1"/>
</dbReference>
<feature type="domain" description="N-terminal Ras-GEF" evidence="5">
    <location>
        <begin position="305"/>
        <end position="435"/>
    </location>
</feature>
<evidence type="ECO:0000259" key="4">
    <source>
        <dbReference type="PROSITE" id="PS50009"/>
    </source>
</evidence>
<evidence type="ECO:0008006" key="8">
    <source>
        <dbReference type="Google" id="ProtNLM"/>
    </source>
</evidence>
<feature type="region of interest" description="Disordered" evidence="3">
    <location>
        <begin position="214"/>
        <end position="235"/>
    </location>
</feature>
<dbReference type="InterPro" id="IPR036964">
    <property type="entry name" value="RASGEF_cat_dom_sf"/>
</dbReference>
<name>A0A2A9NZJ9_9AGAR</name>
<dbReference type="STRING" id="703135.A0A2A9NZJ9"/>
<accession>A0A2A9NZJ9</accession>
<dbReference type="PROSITE" id="PS50212">
    <property type="entry name" value="RASGEF_NTER"/>
    <property type="match status" value="1"/>
</dbReference>
<evidence type="ECO:0000259" key="5">
    <source>
        <dbReference type="PROSITE" id="PS50212"/>
    </source>
</evidence>
<dbReference type="InterPro" id="IPR000651">
    <property type="entry name" value="Ras-like_Gua-exchang_fac_N"/>
</dbReference>
<dbReference type="PANTHER" id="PTHR23113">
    <property type="entry name" value="GUANINE NUCLEOTIDE EXCHANGE FACTOR"/>
    <property type="match status" value="1"/>
</dbReference>
<dbReference type="Proteomes" id="UP000242287">
    <property type="component" value="Unassembled WGS sequence"/>
</dbReference>
<dbReference type="GO" id="GO:0007265">
    <property type="term" value="P:Ras protein signal transduction"/>
    <property type="evidence" value="ECO:0007669"/>
    <property type="project" value="TreeGrafter"/>
</dbReference>
<evidence type="ECO:0000313" key="7">
    <source>
        <dbReference type="Proteomes" id="UP000242287"/>
    </source>
</evidence>
<keyword evidence="7" id="KW-1185">Reference proteome</keyword>
<dbReference type="GO" id="GO:0005085">
    <property type="term" value="F:guanyl-nucleotide exchange factor activity"/>
    <property type="evidence" value="ECO:0007669"/>
    <property type="project" value="UniProtKB-KW"/>
</dbReference>
<keyword evidence="1 2" id="KW-0344">Guanine-nucleotide releasing factor</keyword>
<organism evidence="6 7">
    <name type="scientific">Amanita thiersii Skay4041</name>
    <dbReference type="NCBI Taxonomy" id="703135"/>
    <lineage>
        <taxon>Eukaryota</taxon>
        <taxon>Fungi</taxon>
        <taxon>Dikarya</taxon>
        <taxon>Basidiomycota</taxon>
        <taxon>Agaricomycotina</taxon>
        <taxon>Agaricomycetes</taxon>
        <taxon>Agaricomycetidae</taxon>
        <taxon>Agaricales</taxon>
        <taxon>Pluteineae</taxon>
        <taxon>Amanitaceae</taxon>
        <taxon>Amanita</taxon>
    </lineage>
</organism>
<dbReference type="Gene3D" id="1.20.870.10">
    <property type="entry name" value="Son of sevenless (SoS) protein Chain: S domain 1"/>
    <property type="match status" value="1"/>
</dbReference>
<dbReference type="SUPFAM" id="SSF48366">
    <property type="entry name" value="Ras GEF"/>
    <property type="match status" value="1"/>
</dbReference>
<gene>
    <name evidence="6" type="ORF">AMATHDRAFT_45105</name>
</gene>
<evidence type="ECO:0000256" key="2">
    <source>
        <dbReference type="PROSITE-ProRule" id="PRU00168"/>
    </source>
</evidence>
<dbReference type="OrthoDB" id="546434at2759"/>
<dbReference type="Pfam" id="PF00618">
    <property type="entry name" value="RasGEF_N"/>
    <property type="match status" value="1"/>
</dbReference>
<evidence type="ECO:0000256" key="3">
    <source>
        <dbReference type="SAM" id="MobiDB-lite"/>
    </source>
</evidence>